<keyword evidence="3" id="KW-0282">Flagellum</keyword>
<evidence type="ECO:0000259" key="2">
    <source>
        <dbReference type="Pfam" id="PF16982"/>
    </source>
</evidence>
<keyword evidence="1" id="KW-0812">Transmembrane</keyword>
<feature type="domain" description="Putative Flagellin Flp1-like" evidence="2">
    <location>
        <begin position="17"/>
        <end position="64"/>
    </location>
</feature>
<dbReference type="Pfam" id="PF16982">
    <property type="entry name" value="Flp1_like"/>
    <property type="match status" value="1"/>
</dbReference>
<keyword evidence="1" id="KW-1133">Transmembrane helix</keyword>
<dbReference type="InterPro" id="IPR031564">
    <property type="entry name" value="Flp1-like"/>
</dbReference>
<dbReference type="AlphaFoldDB" id="A0A1H3K4G9"/>
<evidence type="ECO:0000313" key="3">
    <source>
        <dbReference type="EMBL" id="SDY46498.1"/>
    </source>
</evidence>
<feature type="transmembrane region" description="Helical" evidence="1">
    <location>
        <begin position="24"/>
        <end position="44"/>
    </location>
</feature>
<evidence type="ECO:0000313" key="4">
    <source>
        <dbReference type="Proteomes" id="UP000183918"/>
    </source>
</evidence>
<dbReference type="STRING" id="1122142.SAMN02910414_01630"/>
<reference evidence="3 4" key="1">
    <citation type="submission" date="2016-10" db="EMBL/GenBank/DDBJ databases">
        <authorList>
            <person name="de Groot N.N."/>
        </authorList>
    </citation>
    <scope>NUCLEOTIDE SEQUENCE [LARGE SCALE GENOMIC DNA]</scope>
    <source>
        <strain evidence="3 4">DSM 14045</strain>
    </source>
</reference>
<keyword evidence="3" id="KW-0966">Cell projection</keyword>
<dbReference type="Proteomes" id="UP000183918">
    <property type="component" value="Unassembled WGS sequence"/>
</dbReference>
<name>A0A1H3K4G9_9FIRM</name>
<protein>
    <submittedName>
        <fullName evidence="3">Putative Flagellin, Flp1-like, domain</fullName>
    </submittedName>
</protein>
<organism evidence="3 4">
    <name type="scientific">Lachnobacterium bovis DSM 14045</name>
    <dbReference type="NCBI Taxonomy" id="1122142"/>
    <lineage>
        <taxon>Bacteria</taxon>
        <taxon>Bacillati</taxon>
        <taxon>Bacillota</taxon>
        <taxon>Clostridia</taxon>
        <taxon>Lachnospirales</taxon>
        <taxon>Lachnospiraceae</taxon>
        <taxon>Lachnobacterium</taxon>
    </lineage>
</organism>
<keyword evidence="1" id="KW-0472">Membrane</keyword>
<accession>A0A1H3K4G9</accession>
<proteinExistence type="predicted"/>
<evidence type="ECO:0000256" key="1">
    <source>
        <dbReference type="SAM" id="Phobius"/>
    </source>
</evidence>
<keyword evidence="3" id="KW-0969">Cilium</keyword>
<keyword evidence="4" id="KW-1185">Reference proteome</keyword>
<sequence>MKLLNKVRNTVATNVMNFLREEDGVGVVEMILILVVLIGLVLIFKEQLTSIVNKIFKTISDKASSV</sequence>
<dbReference type="EMBL" id="FNPG01000018">
    <property type="protein sequence ID" value="SDY46498.1"/>
    <property type="molecule type" value="Genomic_DNA"/>
</dbReference>
<gene>
    <name evidence="3" type="ORF">SAMN02910414_01630</name>
</gene>